<organism evidence="1 2">
    <name type="scientific">Rhizobium leguminosarum</name>
    <dbReference type="NCBI Taxonomy" id="384"/>
    <lineage>
        <taxon>Bacteria</taxon>
        <taxon>Pseudomonadati</taxon>
        <taxon>Pseudomonadota</taxon>
        <taxon>Alphaproteobacteria</taxon>
        <taxon>Hyphomicrobiales</taxon>
        <taxon>Rhizobiaceae</taxon>
        <taxon>Rhizobium/Agrobacterium group</taxon>
        <taxon>Rhizobium</taxon>
    </lineage>
</organism>
<accession>A0A4Q9AHM1</accession>
<gene>
    <name evidence="1" type="ORF">GR257_29145</name>
</gene>
<reference evidence="1 2" key="1">
    <citation type="submission" date="2019-12" db="EMBL/GenBank/DDBJ databases">
        <title>Rhizobium genotypes associated with high levels of biological nitrogen fixation by grain legumes in a temperate-maritime cropping system.</title>
        <authorList>
            <person name="Maluk M."/>
            <person name="Francesc Ferrando Molina F."/>
            <person name="Lopez Del Egido L."/>
            <person name="Lafos M."/>
            <person name="Langarica-Fuentes A."/>
            <person name="Gebre Yohannes G."/>
            <person name="Young M.W."/>
            <person name="Martin P."/>
            <person name="Gantlett R."/>
            <person name="Kenicer G."/>
            <person name="Hawes C."/>
            <person name="Begg G.S."/>
            <person name="Quilliam R.S."/>
            <person name="Squire G.R."/>
            <person name="Poole P.S."/>
            <person name="Young P.W."/>
            <person name="Iannetta P.M."/>
            <person name="James E.K."/>
        </authorList>
    </citation>
    <scope>NUCLEOTIDE SEQUENCE [LARGE SCALE GENOMIC DNA]</scope>
    <source>
        <strain evidence="1 2">JHI54</strain>
    </source>
</reference>
<dbReference type="Proteomes" id="UP000471705">
    <property type="component" value="Unassembled WGS sequence"/>
</dbReference>
<dbReference type="EMBL" id="WUFV01000024">
    <property type="protein sequence ID" value="NEK18858.1"/>
    <property type="molecule type" value="Genomic_DNA"/>
</dbReference>
<comment type="caution">
    <text evidence="1">The sequence shown here is derived from an EMBL/GenBank/DDBJ whole genome shotgun (WGS) entry which is preliminary data.</text>
</comment>
<proteinExistence type="predicted"/>
<dbReference type="RefSeq" id="WP_032993139.1">
    <property type="nucleotide sequence ID" value="NZ_CP090103.1"/>
</dbReference>
<protein>
    <submittedName>
        <fullName evidence="1">Uncharacterized protein</fullName>
    </submittedName>
</protein>
<dbReference type="GeneID" id="303212050"/>
<name>A0A4Q9AHM1_RHILE</name>
<dbReference type="AlphaFoldDB" id="A0A4Q9AHM1"/>
<evidence type="ECO:0000313" key="1">
    <source>
        <dbReference type="EMBL" id="NEK18858.1"/>
    </source>
</evidence>
<evidence type="ECO:0000313" key="2">
    <source>
        <dbReference type="Proteomes" id="UP000471705"/>
    </source>
</evidence>
<sequence length="206" mass="21623">MPPIRNQIIAERLYDTLILEEPSVMMRMLRGPKVTQMIKILACAIAAATASMLTAGAAHADESAFLKTLAGNWSGNGTVKVRTNAPTIKVTCRFTSDANASSLALNGRCTSLVVFSRVISANLKASGDSYTGSYVGAGTGTAGLGGKRAGNAISLAIKWAKEVNGDRRAQMTIEKTGASGMRLTTVDTDPATGRSVVTSRIDLRRS</sequence>